<name>A0A1G7MCI9_9EURY</name>
<proteinExistence type="predicted"/>
<dbReference type="SUPFAM" id="SSF55729">
    <property type="entry name" value="Acyl-CoA N-acyltransferases (Nat)"/>
    <property type="match status" value="1"/>
</dbReference>
<organism evidence="4 5">
    <name type="scientific">Halorientalis regularis</name>
    <dbReference type="NCBI Taxonomy" id="660518"/>
    <lineage>
        <taxon>Archaea</taxon>
        <taxon>Methanobacteriati</taxon>
        <taxon>Methanobacteriota</taxon>
        <taxon>Stenosarchaea group</taxon>
        <taxon>Halobacteria</taxon>
        <taxon>Halobacteriales</taxon>
        <taxon>Haloarculaceae</taxon>
        <taxon>Halorientalis</taxon>
    </lineage>
</organism>
<dbReference type="InterPro" id="IPR016181">
    <property type="entry name" value="Acyl_CoA_acyltransferase"/>
</dbReference>
<evidence type="ECO:0000313" key="5">
    <source>
        <dbReference type="Proteomes" id="UP000199076"/>
    </source>
</evidence>
<dbReference type="InterPro" id="IPR000182">
    <property type="entry name" value="GNAT_dom"/>
</dbReference>
<dbReference type="Gene3D" id="3.40.630.30">
    <property type="match status" value="1"/>
</dbReference>
<dbReference type="Pfam" id="PF00583">
    <property type="entry name" value="Acetyltransf_1"/>
    <property type="match status" value="1"/>
</dbReference>
<dbReference type="RefSeq" id="WP_092691901.1">
    <property type="nucleotide sequence ID" value="NZ_FNBK01000007.1"/>
</dbReference>
<dbReference type="Proteomes" id="UP000199076">
    <property type="component" value="Unassembled WGS sequence"/>
</dbReference>
<protein>
    <submittedName>
        <fullName evidence="4">Ribosomal-protein-alanine N-acetyltransferase</fullName>
    </submittedName>
</protein>
<keyword evidence="5" id="KW-1185">Reference proteome</keyword>
<dbReference type="PANTHER" id="PTHR43877">
    <property type="entry name" value="AMINOALKYLPHOSPHONATE N-ACETYLTRANSFERASE-RELATED-RELATED"/>
    <property type="match status" value="1"/>
</dbReference>
<evidence type="ECO:0000313" key="4">
    <source>
        <dbReference type="EMBL" id="SDF58929.1"/>
    </source>
</evidence>
<dbReference type="EMBL" id="FNBK01000007">
    <property type="protein sequence ID" value="SDF58929.1"/>
    <property type="molecule type" value="Genomic_DNA"/>
</dbReference>
<gene>
    <name evidence="4" type="ORF">SAMN05216218_107200</name>
</gene>
<evidence type="ECO:0000259" key="3">
    <source>
        <dbReference type="PROSITE" id="PS51186"/>
    </source>
</evidence>
<feature type="domain" description="N-acetyltransferase" evidence="3">
    <location>
        <begin position="1"/>
        <end position="141"/>
    </location>
</feature>
<keyword evidence="1 4" id="KW-0808">Transferase</keyword>
<accession>A0A1G7MCI9</accession>
<evidence type="ECO:0000256" key="1">
    <source>
        <dbReference type="ARBA" id="ARBA00022679"/>
    </source>
</evidence>
<dbReference type="PROSITE" id="PS51186">
    <property type="entry name" value="GNAT"/>
    <property type="match status" value="1"/>
</dbReference>
<dbReference type="GO" id="GO:0016747">
    <property type="term" value="F:acyltransferase activity, transferring groups other than amino-acyl groups"/>
    <property type="evidence" value="ECO:0007669"/>
    <property type="project" value="InterPro"/>
</dbReference>
<evidence type="ECO:0000256" key="2">
    <source>
        <dbReference type="ARBA" id="ARBA00023315"/>
    </source>
</evidence>
<keyword evidence="2" id="KW-0012">Acyltransferase</keyword>
<dbReference type="CDD" id="cd04301">
    <property type="entry name" value="NAT_SF"/>
    <property type="match status" value="1"/>
</dbReference>
<dbReference type="InterPro" id="IPR050832">
    <property type="entry name" value="Bact_Acetyltransf"/>
</dbReference>
<dbReference type="STRING" id="660518.SAMN05216218_107200"/>
<reference evidence="5" key="1">
    <citation type="submission" date="2016-10" db="EMBL/GenBank/DDBJ databases">
        <authorList>
            <person name="Varghese N."/>
            <person name="Submissions S."/>
        </authorList>
    </citation>
    <scope>NUCLEOTIDE SEQUENCE [LARGE SCALE GENOMIC DNA]</scope>
    <source>
        <strain evidence="5">IBRC-M 10760</strain>
    </source>
</reference>
<dbReference type="AlphaFoldDB" id="A0A1G7MCI9"/>
<sequence>MIRPATADDLPRLRAIQLASLAEPWDGLLEPAIDGPPVVLVAVDEADEPNGYAVAIPQDSVAYLAELAVAAGHRGEGHGSRLLAALCDRLAADGFERLELTVRADDERARDFYDANGFAEQERLPDHYEDGDGLLLARPLQN</sequence>
<dbReference type="OrthoDB" id="87545at2157"/>